<sequence>MSEIRKDYVTDTWVVISEERARRPKDFIRPRPATNGGVCAFCEGNEKMTPPEIYAYRNVGTGPDTKGWWIRTVPNKFPALKIEGRLDKNSRSVFTQMTGIGCHEVVIESTDHSRPIALMASWQVRELVEMYRERLMDLSKDRRFKYILIFENHGQEAGASLEHPHSQIIATPMIPVQVAGELRGAENYFTDMGGECIYDTVIREEIESSKRLVFENSSFVCITPFASKYPYELMILPKRHCSSFADCSHEEASDLASILQKTLHALHTILDDPPYNFYIHTAPVNSREFPFYHWHIEIIPAVSKMAGFEKGTGFFINSISPENAAVHLRSYGQESNAGADGQTATAGTNFRVPEAS</sequence>
<feature type="binding site" evidence="2">
    <location>
        <position position="42"/>
    </location>
    <ligand>
        <name>Zn(2+)</name>
        <dbReference type="ChEBI" id="CHEBI:29105"/>
    </ligand>
</feature>
<dbReference type="Proteomes" id="UP000716004">
    <property type="component" value="Unassembled WGS sequence"/>
</dbReference>
<feature type="domain" description="DUF4921" evidence="4">
    <location>
        <begin position="128"/>
        <end position="323"/>
    </location>
</feature>
<feature type="region of interest" description="Disordered" evidence="3">
    <location>
        <begin position="335"/>
        <end position="356"/>
    </location>
</feature>
<name>A0A8J8CDV3_9ARCH</name>
<keyword evidence="5" id="KW-0548">Nucleotidyltransferase</keyword>
<comment type="caution">
    <text evidence="5">The sequence shown here is derived from an EMBL/GenBank/DDBJ whole genome shotgun (WGS) entry which is preliminary data.</text>
</comment>
<evidence type="ECO:0000256" key="1">
    <source>
        <dbReference type="PIRSR" id="PIRSR000808-1"/>
    </source>
</evidence>
<feature type="compositionally biased region" description="Low complexity" evidence="3">
    <location>
        <begin position="337"/>
        <end position="348"/>
    </location>
</feature>
<dbReference type="Pfam" id="PF16268">
    <property type="entry name" value="DUF4921"/>
    <property type="match status" value="1"/>
</dbReference>
<dbReference type="InterPro" id="IPR032576">
    <property type="entry name" value="DUF4921"/>
</dbReference>
<feature type="binding site" evidence="2">
    <location>
        <position position="163"/>
    </location>
    <ligand>
        <name>Zn(2+)</name>
        <dbReference type="ChEBI" id="CHEBI:29105"/>
    </ligand>
</feature>
<dbReference type="NCBIfam" id="TIGR00209">
    <property type="entry name" value="galT_1"/>
    <property type="match status" value="1"/>
</dbReference>
<keyword evidence="5" id="KW-0808">Transferase</keyword>
<evidence type="ECO:0000256" key="2">
    <source>
        <dbReference type="PIRSR" id="PIRSR000808-3"/>
    </source>
</evidence>
<dbReference type="PANTHER" id="PTHR42763">
    <property type="entry name" value="ADP-GLUCOSE PHOSPHORYLASE"/>
    <property type="match status" value="1"/>
</dbReference>
<feature type="active site" description="Tele-UMP-histidine intermediate" evidence="1">
    <location>
        <position position="165"/>
    </location>
</feature>
<evidence type="ECO:0000313" key="6">
    <source>
        <dbReference type="EMBL" id="MBX8643428.1"/>
    </source>
</evidence>
<keyword evidence="2" id="KW-0862">Zinc</keyword>
<evidence type="ECO:0000259" key="4">
    <source>
        <dbReference type="Pfam" id="PF16268"/>
    </source>
</evidence>
<dbReference type="InterPro" id="IPR053177">
    <property type="entry name" value="ADP-glucose_phosphorylase"/>
</dbReference>
<organism evidence="5 7">
    <name type="scientific">Candidatus Sysuiplasma superficiale</name>
    <dbReference type="NCBI Taxonomy" id="2823368"/>
    <lineage>
        <taxon>Archaea</taxon>
        <taxon>Methanobacteriati</taxon>
        <taxon>Thermoplasmatota</taxon>
        <taxon>Thermoplasmata</taxon>
        <taxon>Candidatus Sysuiplasmatales</taxon>
        <taxon>Candidatus Sysuiplasmataceae</taxon>
        <taxon>Candidatus Sysuiplasma</taxon>
    </lineage>
</organism>
<evidence type="ECO:0000313" key="5">
    <source>
        <dbReference type="EMBL" id="MBX8631530.1"/>
    </source>
</evidence>
<protein>
    <submittedName>
        <fullName evidence="5">Galactose-1-phosphate uridylyltransferase</fullName>
    </submittedName>
</protein>
<dbReference type="GO" id="GO:0008270">
    <property type="term" value="F:zinc ion binding"/>
    <property type="evidence" value="ECO:0007669"/>
    <property type="project" value="InterPro"/>
</dbReference>
<dbReference type="EMBL" id="JAHEAC010000007">
    <property type="protein sequence ID" value="MBX8643428.1"/>
    <property type="molecule type" value="Genomic_DNA"/>
</dbReference>
<dbReference type="UniPathway" id="UPA00214"/>
<keyword evidence="2" id="KW-0479">Metal-binding</keyword>
<accession>A0A8J8CDV3</accession>
<gene>
    <name evidence="5" type="primary">galT</name>
    <name evidence="5" type="ORF">J9259_03280</name>
    <name evidence="6" type="ORF">KIY12_01680</name>
</gene>
<dbReference type="InterPro" id="IPR036265">
    <property type="entry name" value="HIT-like_sf"/>
</dbReference>
<reference evidence="5" key="1">
    <citation type="submission" date="2021-04" db="EMBL/GenBank/DDBJ databases">
        <title>Genomic insights into ecological role and evolution of a novel Thermoplasmata order Candidatus Sysuiplasmatales.</title>
        <authorList>
            <person name="Yuan Y."/>
        </authorList>
    </citation>
    <scope>NUCLEOTIDE SEQUENCE</scope>
    <source>
        <strain evidence="6">TUT19-bin139</strain>
        <strain evidence="5">YP2-bin.285</strain>
    </source>
</reference>
<dbReference type="Proteomes" id="UP000750197">
    <property type="component" value="Unassembled WGS sequence"/>
</dbReference>
<feature type="binding site" evidence="2">
    <location>
        <position position="39"/>
    </location>
    <ligand>
        <name>Zn(2+)</name>
        <dbReference type="ChEBI" id="CHEBI:29105"/>
    </ligand>
</feature>
<dbReference type="SUPFAM" id="SSF54197">
    <property type="entry name" value="HIT-like"/>
    <property type="match status" value="2"/>
</dbReference>
<dbReference type="InterPro" id="IPR001937">
    <property type="entry name" value="GalP_UDPtransf1"/>
</dbReference>
<proteinExistence type="predicted"/>
<dbReference type="EMBL" id="JAGVSJ010000005">
    <property type="protein sequence ID" value="MBX8631530.1"/>
    <property type="molecule type" value="Genomic_DNA"/>
</dbReference>
<dbReference type="GO" id="GO:0006012">
    <property type="term" value="P:galactose metabolic process"/>
    <property type="evidence" value="ECO:0007669"/>
    <property type="project" value="UniProtKB-UniPathway"/>
</dbReference>
<dbReference type="PANTHER" id="PTHR42763:SF1">
    <property type="entry name" value="UDP-GLUCOSE--HEXOSE-1-PHOSPHATE URIDYLYLTRANSFERASE"/>
    <property type="match status" value="1"/>
</dbReference>
<evidence type="ECO:0000256" key="3">
    <source>
        <dbReference type="SAM" id="MobiDB-lite"/>
    </source>
</evidence>
<evidence type="ECO:0000313" key="7">
    <source>
        <dbReference type="Proteomes" id="UP000716004"/>
    </source>
</evidence>
<dbReference type="PIRSF" id="PIRSF000808">
    <property type="entry name" value="GalT"/>
    <property type="match status" value="1"/>
</dbReference>
<feature type="binding site" evidence="2">
    <location>
        <position position="112"/>
    </location>
    <ligand>
        <name>Zn(2+)</name>
        <dbReference type="ChEBI" id="CHEBI:29105"/>
    </ligand>
</feature>
<dbReference type="GO" id="GO:0008108">
    <property type="term" value="F:UDP-glucose:hexose-1-phosphate uridylyltransferase activity"/>
    <property type="evidence" value="ECO:0007669"/>
    <property type="project" value="InterPro"/>
</dbReference>
<comment type="cofactor">
    <cofactor evidence="2">
        <name>Zn(2+)</name>
        <dbReference type="ChEBI" id="CHEBI:29105"/>
    </cofactor>
    <text evidence="2">Binds 1 zinc ion per subunit.</text>
</comment>
<dbReference type="AlphaFoldDB" id="A0A8J8CDV3"/>
<dbReference type="Gene3D" id="3.30.428.10">
    <property type="entry name" value="HIT-like"/>
    <property type="match status" value="2"/>
</dbReference>